<name>A0A507E9B4_9FUNG</name>
<dbReference type="AlphaFoldDB" id="A0A507E9B4"/>
<protein>
    <submittedName>
        <fullName evidence="3">Uncharacterized protein</fullName>
    </submittedName>
</protein>
<reference evidence="3 4" key="1">
    <citation type="journal article" date="2019" name="Sci. Rep.">
        <title>Comparative genomics of chytrid fungi reveal insights into the obligate biotrophic and pathogenic lifestyle of Synchytrium endobioticum.</title>
        <authorList>
            <person name="van de Vossenberg B.T.L.H."/>
            <person name="Warris S."/>
            <person name="Nguyen H.D.T."/>
            <person name="van Gent-Pelzer M.P.E."/>
            <person name="Joly D.L."/>
            <person name="van de Geest H.C."/>
            <person name="Bonants P.J.M."/>
            <person name="Smith D.S."/>
            <person name="Levesque C.A."/>
            <person name="van der Lee T.A.J."/>
        </authorList>
    </citation>
    <scope>NUCLEOTIDE SEQUENCE [LARGE SCALE GENOMIC DNA]</scope>
    <source>
        <strain evidence="3 4">CBS 809.83</strain>
    </source>
</reference>
<keyword evidence="1" id="KW-0175">Coiled coil</keyword>
<dbReference type="Proteomes" id="UP000318582">
    <property type="component" value="Unassembled WGS sequence"/>
</dbReference>
<dbReference type="PROSITE" id="PS50096">
    <property type="entry name" value="IQ"/>
    <property type="match status" value="1"/>
</dbReference>
<organism evidence="3 4">
    <name type="scientific">Powellomyces hirtus</name>
    <dbReference type="NCBI Taxonomy" id="109895"/>
    <lineage>
        <taxon>Eukaryota</taxon>
        <taxon>Fungi</taxon>
        <taxon>Fungi incertae sedis</taxon>
        <taxon>Chytridiomycota</taxon>
        <taxon>Chytridiomycota incertae sedis</taxon>
        <taxon>Chytridiomycetes</taxon>
        <taxon>Spizellomycetales</taxon>
        <taxon>Powellomycetaceae</taxon>
        <taxon>Powellomyces</taxon>
    </lineage>
</organism>
<evidence type="ECO:0000313" key="4">
    <source>
        <dbReference type="Proteomes" id="UP000318582"/>
    </source>
</evidence>
<keyword evidence="4" id="KW-1185">Reference proteome</keyword>
<proteinExistence type="predicted"/>
<feature type="region of interest" description="Disordered" evidence="2">
    <location>
        <begin position="1"/>
        <end position="64"/>
    </location>
</feature>
<sequence length="673" mass="76701">MAAVIHARSQAHNTNRSVGHRKGHVDGRAEHSHTYRLPPGVTTVKFGDAATPHPGTQGHLPPLHVNSPGVIGPVMIDRQRRHVASRKIDVQLTAGDVEALIQELMTAGTSSPLNKQDVDILVANGVLTSRDRSTQNSVGALPAGYCQSEADEEPFPYPPVPATSEPMEVKAGKGVAGMEEEMGVVAEMIKLPTSSTARTPMRDLTRTCQKYRSSWAKRAKNFDDKGYLTSSVVAGEADKAGKRKKAEKQSVASQHHQQAPMFDLFTENKTLAGRKPIRVIAADLDKRIEMLKSNQAEWDAFQNKILEYREADNARARTAPADMIRLNKEAVTQLPEVTKRQRMASVKEERDRHRLEIRTRKQEHDMERWHEKVAALQKKKDVLEQMKKKEREQMGRAQALQRKWFVLTAVASRMTLIRIVLETERERRAQALVRLHAARVIQRVYRTHMRRREEARKLQALAKISVVFRRYVARRRESQKHMASDAIRQFFRDVYDVSRLMKIVKKYRFSVVKAQTYVLSWSEIRNCQIKVLSKYWDKLEPLWWNARKGGAAAASLKKGGSNADLDEKKEKLKTKKARGKVRKDDVVEKVPLKMTNTIKRNTILADLIIRRKEHRQRLSLWEQDMITFNASHKTGKGESGPPRRPVFKLLPPQSDMLILIEKGFLEAASAGWR</sequence>
<feature type="compositionally biased region" description="Basic and acidic residues" evidence="2">
    <location>
        <begin position="24"/>
        <end position="33"/>
    </location>
</feature>
<feature type="region of interest" description="Disordered" evidence="2">
    <location>
        <begin position="237"/>
        <end position="259"/>
    </location>
</feature>
<evidence type="ECO:0000256" key="1">
    <source>
        <dbReference type="SAM" id="Coils"/>
    </source>
</evidence>
<evidence type="ECO:0000256" key="2">
    <source>
        <dbReference type="SAM" id="MobiDB-lite"/>
    </source>
</evidence>
<gene>
    <name evidence="3" type="ORF">PhCBS80983_g01619</name>
</gene>
<feature type="coiled-coil region" evidence="1">
    <location>
        <begin position="366"/>
        <end position="403"/>
    </location>
</feature>
<accession>A0A507E9B4</accession>
<dbReference type="EMBL" id="QEAQ01000013">
    <property type="protein sequence ID" value="TPX60659.1"/>
    <property type="molecule type" value="Genomic_DNA"/>
</dbReference>
<comment type="caution">
    <text evidence="3">The sequence shown here is derived from an EMBL/GenBank/DDBJ whole genome shotgun (WGS) entry which is preliminary data.</text>
</comment>
<evidence type="ECO:0000313" key="3">
    <source>
        <dbReference type="EMBL" id="TPX60659.1"/>
    </source>
</evidence>